<name>A0ABT0HL53_9BACT</name>
<dbReference type="Proteomes" id="UP001202180">
    <property type="component" value="Unassembled WGS sequence"/>
</dbReference>
<keyword evidence="1" id="KW-0812">Transmembrane</keyword>
<dbReference type="RefSeq" id="WP_248477493.1">
    <property type="nucleotide sequence ID" value="NZ_JALPRF010000002.1"/>
</dbReference>
<proteinExistence type="predicted"/>
<feature type="transmembrane region" description="Helical" evidence="1">
    <location>
        <begin position="70"/>
        <end position="89"/>
    </location>
</feature>
<keyword evidence="1" id="KW-1133">Transmembrane helix</keyword>
<comment type="caution">
    <text evidence="2">The sequence shown here is derived from an EMBL/GenBank/DDBJ whole genome shotgun (WGS) entry which is preliminary data.</text>
</comment>
<evidence type="ECO:0000256" key="1">
    <source>
        <dbReference type="SAM" id="Phobius"/>
    </source>
</evidence>
<keyword evidence="1" id="KW-0472">Membrane</keyword>
<reference evidence="2 3" key="1">
    <citation type="submission" date="2022-04" db="EMBL/GenBank/DDBJ databases">
        <title>Spirosoma sp. strain RP8 genome sequencing and assembly.</title>
        <authorList>
            <person name="Jung Y."/>
        </authorList>
    </citation>
    <scope>NUCLEOTIDE SEQUENCE [LARGE SCALE GENOMIC DNA]</scope>
    <source>
        <strain evidence="2 3">RP8</strain>
    </source>
</reference>
<dbReference type="EMBL" id="JALPRF010000002">
    <property type="protein sequence ID" value="MCK8492902.1"/>
    <property type="molecule type" value="Genomic_DNA"/>
</dbReference>
<organism evidence="2 3">
    <name type="scientific">Spirosoma liriopis</name>
    <dbReference type="NCBI Taxonomy" id="2937440"/>
    <lineage>
        <taxon>Bacteria</taxon>
        <taxon>Pseudomonadati</taxon>
        <taxon>Bacteroidota</taxon>
        <taxon>Cytophagia</taxon>
        <taxon>Cytophagales</taxon>
        <taxon>Cytophagaceae</taxon>
        <taxon>Spirosoma</taxon>
    </lineage>
</organism>
<evidence type="ECO:0000313" key="2">
    <source>
        <dbReference type="EMBL" id="MCK8492902.1"/>
    </source>
</evidence>
<sequence>MNRFILFTLLVILLNNIGLSKNPTDSLKIRMNNIETIYQKRTDSLQKELQFYKIKEDYYSDAMSDQANRFSLLVGGLLALAGLLSWGVIKYEVVTLRKEVEEILTEQMSINDGLLLKNKDDYRRNNFSMALILQTMMQSSILAEKRYNAFLESILIIDLLTQVYGKTNSIEEKNNDLLRLKGISNLALANSRSIINNELSIIDKVMLHNQKKVILQLLNDSILKMDDPDILEDLHSIKANYKTTLEQNPV</sequence>
<evidence type="ECO:0000313" key="3">
    <source>
        <dbReference type="Proteomes" id="UP001202180"/>
    </source>
</evidence>
<gene>
    <name evidence="2" type="ORF">M0L20_13625</name>
</gene>
<keyword evidence="3" id="KW-1185">Reference proteome</keyword>
<protein>
    <recommendedName>
        <fullName evidence="4">TerB family tellurite resistance protein</fullName>
    </recommendedName>
</protein>
<evidence type="ECO:0008006" key="4">
    <source>
        <dbReference type="Google" id="ProtNLM"/>
    </source>
</evidence>
<accession>A0ABT0HL53</accession>